<gene>
    <name evidence="1" type="ORF">MNBD_GAMMA08-2514</name>
</gene>
<dbReference type="InterPro" id="IPR025354">
    <property type="entry name" value="DUF4258"/>
</dbReference>
<sequence length="50" mass="5612">GAIIERQKDSGKGEWKYIVRGQTMDGSEISVVAKLGLTNRMVIITVYRDE</sequence>
<evidence type="ECO:0008006" key="2">
    <source>
        <dbReference type="Google" id="ProtNLM"/>
    </source>
</evidence>
<proteinExistence type="predicted"/>
<feature type="non-terminal residue" evidence="1">
    <location>
        <position position="1"/>
    </location>
</feature>
<dbReference type="AlphaFoldDB" id="A0A3B0YAW4"/>
<organism evidence="1">
    <name type="scientific">hydrothermal vent metagenome</name>
    <dbReference type="NCBI Taxonomy" id="652676"/>
    <lineage>
        <taxon>unclassified sequences</taxon>
        <taxon>metagenomes</taxon>
        <taxon>ecological metagenomes</taxon>
    </lineage>
</organism>
<evidence type="ECO:0000313" key="1">
    <source>
        <dbReference type="EMBL" id="VAW65486.1"/>
    </source>
</evidence>
<dbReference type="EMBL" id="UOFH01000316">
    <property type="protein sequence ID" value="VAW65486.1"/>
    <property type="molecule type" value="Genomic_DNA"/>
</dbReference>
<name>A0A3B0YAW4_9ZZZZ</name>
<dbReference type="Pfam" id="PF14076">
    <property type="entry name" value="DUF4258"/>
    <property type="match status" value="1"/>
</dbReference>
<reference evidence="1" key="1">
    <citation type="submission" date="2018-06" db="EMBL/GenBank/DDBJ databases">
        <authorList>
            <person name="Zhirakovskaya E."/>
        </authorList>
    </citation>
    <scope>NUCLEOTIDE SEQUENCE</scope>
</reference>
<accession>A0A3B0YAW4</accession>
<protein>
    <recommendedName>
        <fullName evidence="2">DUF4258 domain-containing protein</fullName>
    </recommendedName>
</protein>